<evidence type="ECO:0000259" key="4">
    <source>
        <dbReference type="PROSITE" id="PS01124"/>
    </source>
</evidence>
<dbReference type="Gene3D" id="1.10.10.60">
    <property type="entry name" value="Homeodomain-like"/>
    <property type="match status" value="2"/>
</dbReference>
<feature type="domain" description="HTH araC/xylS-type" evidence="4">
    <location>
        <begin position="200"/>
        <end position="298"/>
    </location>
</feature>
<sequence length="305" mass="35700">MFKLSLIINYEYKMKAILIELPKQNSSLVSVKKVKEHDFDATLHFHDFCELSFVKKSSGKRIIGDSITNFSDGDLVLMSPNLPHMWYEDVPNNQHNRNKSVEAIVIYFPINFYEKLCTEPEDLSKKKSLFEKAERGMRFTGKTRTKITKHLEKMTTTEGLQRIIEFLKIVNIMLNTDEYELLAGLGYFHSYNEKDTERMNQVYKYIMMNFTKPISLETIASVAHMTPPAFCSFFKKRAQKSFTRFLNELRTGHACKLLQNEKLSVSDVCYESGYQNFVNFNKHFKQITGKTPSTYRKEFATIRNF</sequence>
<keyword evidence="6" id="KW-1185">Reference proteome</keyword>
<dbReference type="GO" id="GO:0003700">
    <property type="term" value="F:DNA-binding transcription factor activity"/>
    <property type="evidence" value="ECO:0007669"/>
    <property type="project" value="InterPro"/>
</dbReference>
<keyword evidence="2 5" id="KW-0238">DNA-binding</keyword>
<accession>A0A1M7JMF2</accession>
<dbReference type="PROSITE" id="PS01124">
    <property type="entry name" value="HTH_ARAC_FAMILY_2"/>
    <property type="match status" value="1"/>
</dbReference>
<proteinExistence type="predicted"/>
<keyword evidence="3" id="KW-0804">Transcription</keyword>
<dbReference type="InterPro" id="IPR009057">
    <property type="entry name" value="Homeodomain-like_sf"/>
</dbReference>
<dbReference type="GO" id="GO:0043565">
    <property type="term" value="F:sequence-specific DNA binding"/>
    <property type="evidence" value="ECO:0007669"/>
    <property type="project" value="InterPro"/>
</dbReference>
<dbReference type="STRING" id="29534.SAMN05444366_3429"/>
<dbReference type="SMART" id="SM00342">
    <property type="entry name" value="HTH_ARAC"/>
    <property type="match status" value="1"/>
</dbReference>
<dbReference type="PANTHER" id="PTHR43280:SF27">
    <property type="entry name" value="TRANSCRIPTIONAL REGULATOR MTLR"/>
    <property type="match status" value="1"/>
</dbReference>
<dbReference type="Pfam" id="PF12833">
    <property type="entry name" value="HTH_18"/>
    <property type="match status" value="1"/>
</dbReference>
<reference evidence="6" key="1">
    <citation type="submission" date="2016-11" db="EMBL/GenBank/DDBJ databases">
        <authorList>
            <person name="Varghese N."/>
            <person name="Submissions S."/>
        </authorList>
    </citation>
    <scope>NUCLEOTIDE SEQUENCE [LARGE SCALE GENOMIC DNA]</scope>
    <source>
        <strain evidence="6">DSM 1811</strain>
    </source>
</reference>
<dbReference type="EMBL" id="FRBY01000005">
    <property type="protein sequence ID" value="SHM54212.1"/>
    <property type="molecule type" value="Genomic_DNA"/>
</dbReference>
<dbReference type="AlphaFoldDB" id="A0A1M7JMF2"/>
<dbReference type="SUPFAM" id="SSF46689">
    <property type="entry name" value="Homeodomain-like"/>
    <property type="match status" value="2"/>
</dbReference>
<evidence type="ECO:0000256" key="2">
    <source>
        <dbReference type="ARBA" id="ARBA00023125"/>
    </source>
</evidence>
<gene>
    <name evidence="5" type="ORF">SAMN05444366_3429</name>
</gene>
<protein>
    <submittedName>
        <fullName evidence="5">AraC-type DNA-binding protein</fullName>
    </submittedName>
</protein>
<evidence type="ECO:0000256" key="1">
    <source>
        <dbReference type="ARBA" id="ARBA00023015"/>
    </source>
</evidence>
<organism evidence="5 6">
    <name type="scientific">Flavobacterium saccharophilum</name>
    <dbReference type="NCBI Taxonomy" id="29534"/>
    <lineage>
        <taxon>Bacteria</taxon>
        <taxon>Pseudomonadati</taxon>
        <taxon>Bacteroidota</taxon>
        <taxon>Flavobacteriia</taxon>
        <taxon>Flavobacteriales</taxon>
        <taxon>Flavobacteriaceae</taxon>
        <taxon>Flavobacterium</taxon>
    </lineage>
</organism>
<dbReference type="InterPro" id="IPR018060">
    <property type="entry name" value="HTH_AraC"/>
</dbReference>
<name>A0A1M7JMF2_9FLAO</name>
<keyword evidence="1" id="KW-0805">Transcription regulation</keyword>
<evidence type="ECO:0000313" key="5">
    <source>
        <dbReference type="EMBL" id="SHM54212.1"/>
    </source>
</evidence>
<dbReference type="PANTHER" id="PTHR43280">
    <property type="entry name" value="ARAC-FAMILY TRANSCRIPTIONAL REGULATOR"/>
    <property type="match status" value="1"/>
</dbReference>
<evidence type="ECO:0000313" key="6">
    <source>
        <dbReference type="Proteomes" id="UP000184121"/>
    </source>
</evidence>
<dbReference type="Proteomes" id="UP000184121">
    <property type="component" value="Unassembled WGS sequence"/>
</dbReference>
<evidence type="ECO:0000256" key="3">
    <source>
        <dbReference type="ARBA" id="ARBA00023163"/>
    </source>
</evidence>